<feature type="domain" description="Myb/SANT-like DNA-binding" evidence="2">
    <location>
        <begin position="52"/>
        <end position="111"/>
    </location>
</feature>
<name>A0A3Q7EYY2_SOLLC</name>
<dbReference type="PANTHER" id="PTHR47211:SF6">
    <property type="entry name" value="MYB_SANT-LIKE DNA-BINDING DOMAIN-CONTAINING PROTEIN"/>
    <property type="match status" value="1"/>
</dbReference>
<protein>
    <recommendedName>
        <fullName evidence="2">Myb/SANT-like DNA-binding domain-containing protein</fullName>
    </recommendedName>
</protein>
<proteinExistence type="predicted"/>
<dbReference type="PANTHER" id="PTHR47211">
    <property type="entry name" value="TRIHELIX TRANSCRIPTION FACTOR ASR3"/>
    <property type="match status" value="1"/>
</dbReference>
<evidence type="ECO:0000256" key="1">
    <source>
        <dbReference type="SAM" id="MobiDB-lite"/>
    </source>
</evidence>
<dbReference type="InParanoid" id="A0A3Q7EYY2"/>
<feature type="compositionally biased region" description="Basic and acidic residues" evidence="1">
    <location>
        <begin position="209"/>
        <end position="233"/>
    </location>
</feature>
<keyword evidence="4" id="KW-1185">Reference proteome</keyword>
<dbReference type="GO" id="GO:0005634">
    <property type="term" value="C:nucleus"/>
    <property type="evidence" value="ECO:0000318"/>
    <property type="project" value="GO_Central"/>
</dbReference>
<dbReference type="STRING" id="4081.A0A3Q7EYY2"/>
<dbReference type="EnsemblPlants" id="Solyc01g065900.2.1">
    <property type="protein sequence ID" value="Solyc01g065900.2.1"/>
    <property type="gene ID" value="Solyc01g065900.2"/>
</dbReference>
<reference evidence="3" key="2">
    <citation type="submission" date="2019-01" db="UniProtKB">
        <authorList>
            <consortium name="EnsemblPlants"/>
        </authorList>
    </citation>
    <scope>IDENTIFICATION</scope>
    <source>
        <strain evidence="3">cv. Heinz 1706</strain>
    </source>
</reference>
<sequence length="293" mass="33410">MASESNNLKQLSLTPSTDFDIRNQSINGLNDAKKVQGKKVVEERIHQARTRGMELGSTQVEAKWDSVSSYCKIQGVNRGPIQCQRRWSNLFGYFKKIKEWESQIKEEKESFWMIRNNFKREKKLLGFFDRQVFDILDHGNDNEEGLDLTSVSEVLSDSGRSVFVEDDGLFSDVPQKNEDAIPMETSEELYQPLSLVSPTQAGIRQTTTRGDDKGRGLEGSKGKRNDSNDEKARNVQHHLVKALQKNGKMVSSPLKAQIMHSEWDREQRKDHVDKLVVVLNKLACALEKIADKL</sequence>
<dbReference type="FunCoup" id="A0A3Q7EYY2">
    <property type="interactions" value="254"/>
</dbReference>
<dbReference type="Proteomes" id="UP000004994">
    <property type="component" value="Chromosome 1"/>
</dbReference>
<feature type="region of interest" description="Disordered" evidence="1">
    <location>
        <begin position="200"/>
        <end position="233"/>
    </location>
</feature>
<dbReference type="InterPro" id="IPR044822">
    <property type="entry name" value="Myb_DNA-bind_4"/>
</dbReference>
<dbReference type="OMA" id="HGNDNEE"/>
<evidence type="ECO:0000313" key="3">
    <source>
        <dbReference type="EnsemblPlants" id="Solyc01g065900.2.1"/>
    </source>
</evidence>
<dbReference type="AlphaFoldDB" id="A0A3Q7EYY2"/>
<dbReference type="Pfam" id="PF13837">
    <property type="entry name" value="Myb_DNA-bind_4"/>
    <property type="match status" value="1"/>
</dbReference>
<evidence type="ECO:0000313" key="4">
    <source>
        <dbReference type="Proteomes" id="UP000004994"/>
    </source>
</evidence>
<dbReference type="Gramene" id="Solyc01g065900.2.1">
    <property type="protein sequence ID" value="Solyc01g065900.2.1"/>
    <property type="gene ID" value="Solyc01g065900.2"/>
</dbReference>
<accession>A0A3Q7EYY2</accession>
<reference evidence="3" key="1">
    <citation type="journal article" date="2012" name="Nature">
        <title>The tomato genome sequence provides insights into fleshy fruit evolution.</title>
        <authorList>
            <consortium name="Tomato Genome Consortium"/>
        </authorList>
    </citation>
    <scope>NUCLEOTIDE SEQUENCE [LARGE SCALE GENOMIC DNA]</scope>
    <source>
        <strain evidence="3">cv. Heinz 1706</strain>
    </source>
</reference>
<dbReference type="GO" id="GO:0006355">
    <property type="term" value="P:regulation of DNA-templated transcription"/>
    <property type="evidence" value="ECO:0000318"/>
    <property type="project" value="GO_Central"/>
</dbReference>
<evidence type="ECO:0000259" key="2">
    <source>
        <dbReference type="Pfam" id="PF13837"/>
    </source>
</evidence>
<dbReference type="Gene3D" id="1.10.10.60">
    <property type="entry name" value="Homeodomain-like"/>
    <property type="match status" value="1"/>
</dbReference>
<dbReference type="PaxDb" id="4081-Solyc01g065900.1.1"/>
<organism evidence="3">
    <name type="scientific">Solanum lycopersicum</name>
    <name type="common">Tomato</name>
    <name type="synonym">Lycopersicon esculentum</name>
    <dbReference type="NCBI Taxonomy" id="4081"/>
    <lineage>
        <taxon>Eukaryota</taxon>
        <taxon>Viridiplantae</taxon>
        <taxon>Streptophyta</taxon>
        <taxon>Embryophyta</taxon>
        <taxon>Tracheophyta</taxon>
        <taxon>Spermatophyta</taxon>
        <taxon>Magnoliopsida</taxon>
        <taxon>eudicotyledons</taxon>
        <taxon>Gunneridae</taxon>
        <taxon>Pentapetalae</taxon>
        <taxon>asterids</taxon>
        <taxon>lamiids</taxon>
        <taxon>Solanales</taxon>
        <taxon>Solanaceae</taxon>
        <taxon>Solanoideae</taxon>
        <taxon>Solaneae</taxon>
        <taxon>Solanum</taxon>
        <taxon>Solanum subgen. Lycopersicon</taxon>
    </lineage>
</organism>